<organism evidence="1 2">
    <name type="scientific">Pyrinomonas methylaliphatogenes</name>
    <dbReference type="NCBI Taxonomy" id="454194"/>
    <lineage>
        <taxon>Bacteria</taxon>
        <taxon>Pseudomonadati</taxon>
        <taxon>Acidobacteriota</taxon>
        <taxon>Blastocatellia</taxon>
        <taxon>Blastocatellales</taxon>
        <taxon>Pyrinomonadaceae</taxon>
        <taxon>Pyrinomonas</taxon>
    </lineage>
</organism>
<dbReference type="RefSeq" id="WP_041975020.1">
    <property type="nucleotide sequence ID" value="NZ_CBXV010000004.1"/>
</dbReference>
<reference evidence="1 2" key="2">
    <citation type="submission" date="2015-01" db="EMBL/GenBank/DDBJ databases">
        <title>Complete genome sequence of Pyrinomonas methylaliphatogenes type strain K22T.</title>
        <authorList>
            <person name="Lee K.C.Y."/>
            <person name="Power J.F."/>
            <person name="Dunfield P.F."/>
            <person name="Morgan X.C."/>
            <person name="Huttenhower C."/>
            <person name="Stott M.B."/>
        </authorList>
    </citation>
    <scope>NUCLEOTIDE SEQUENCE [LARGE SCALE GENOMIC DNA]</scope>
    <source>
        <strain evidence="1 2">K22</strain>
    </source>
</reference>
<evidence type="ECO:0008006" key="3">
    <source>
        <dbReference type="Google" id="ProtNLM"/>
    </source>
</evidence>
<protein>
    <recommendedName>
        <fullName evidence="3">DUF4292 domain-containing protein</fullName>
    </recommendedName>
</protein>
<gene>
    <name evidence="1" type="ORF">PYK22_00955</name>
</gene>
<sequence>MHIGLGLSHRRALLLCVFAFGWLALSGCDRLGIKSRVQVAPLLAPLVEADTDRLIAEVNRLAAVRSLRGKVDIQFLDTSFAECGVVEKYSRADGTLILERPGKIYLAIQAPFIGTSVAEMTSDGERFRVAILQGGERYRRFVKGTNLADYSRLKLNGESHPCQGNGDGEKEVKRTVSALSGLRPQHFTDALLINPIRPSASFVYVSSEAFAEEPDTRPGAKRGARVIRGYYLLDELVMDGSNHAHVARRFWFDRYGALRLARMQTFDERGRLVTDVSYKEQRSFGADGRYVLPSRIELTRPQDRYSILVAYQAPEAVVLDRDYDPSIFVLQNKWQLPEVDLDAIEKGEPSAKR</sequence>
<dbReference type="Proteomes" id="UP000031518">
    <property type="component" value="Unassembled WGS sequence"/>
</dbReference>
<proteinExistence type="predicted"/>
<name>A0A0B6WXE6_9BACT</name>
<dbReference type="AlphaFoldDB" id="A0A0B6WXE6"/>
<dbReference type="OrthoDB" id="118204at2"/>
<dbReference type="STRING" id="454194.PYK22_00955"/>
<accession>A0A0B6WXE6</accession>
<keyword evidence="2" id="KW-1185">Reference proteome</keyword>
<dbReference type="EMBL" id="CBXV010000004">
    <property type="protein sequence ID" value="CDM64959.1"/>
    <property type="molecule type" value="Genomic_DNA"/>
</dbReference>
<reference evidence="1 2" key="1">
    <citation type="submission" date="2013-12" db="EMBL/GenBank/DDBJ databases">
        <authorList>
            <person name="Stott M."/>
        </authorList>
    </citation>
    <scope>NUCLEOTIDE SEQUENCE [LARGE SCALE GENOMIC DNA]</scope>
    <source>
        <strain evidence="1 2">K22</strain>
    </source>
</reference>
<evidence type="ECO:0000313" key="1">
    <source>
        <dbReference type="EMBL" id="CDM64959.1"/>
    </source>
</evidence>
<evidence type="ECO:0000313" key="2">
    <source>
        <dbReference type="Proteomes" id="UP000031518"/>
    </source>
</evidence>